<reference evidence="10 11" key="1">
    <citation type="journal article" date="2011" name="Science">
        <title>The Selaginella genome identifies genetic changes associated with the evolution of vascular plants.</title>
        <authorList>
            <person name="Banks J.A."/>
            <person name="Nishiyama T."/>
            <person name="Hasebe M."/>
            <person name="Bowman J.L."/>
            <person name="Gribskov M."/>
            <person name="dePamphilis C."/>
            <person name="Albert V.A."/>
            <person name="Aono N."/>
            <person name="Aoyama T."/>
            <person name="Ambrose B.A."/>
            <person name="Ashton N.W."/>
            <person name="Axtell M.J."/>
            <person name="Barker E."/>
            <person name="Barker M.S."/>
            <person name="Bennetzen J.L."/>
            <person name="Bonawitz N.D."/>
            <person name="Chapple C."/>
            <person name="Cheng C."/>
            <person name="Correa L.G."/>
            <person name="Dacre M."/>
            <person name="DeBarry J."/>
            <person name="Dreyer I."/>
            <person name="Elias M."/>
            <person name="Engstrom E.M."/>
            <person name="Estelle M."/>
            <person name="Feng L."/>
            <person name="Finet C."/>
            <person name="Floyd S.K."/>
            <person name="Frommer W.B."/>
            <person name="Fujita T."/>
            <person name="Gramzow L."/>
            <person name="Gutensohn M."/>
            <person name="Harholt J."/>
            <person name="Hattori M."/>
            <person name="Heyl A."/>
            <person name="Hirai T."/>
            <person name="Hiwatashi Y."/>
            <person name="Ishikawa M."/>
            <person name="Iwata M."/>
            <person name="Karol K.G."/>
            <person name="Koehler B."/>
            <person name="Kolukisaoglu U."/>
            <person name="Kubo M."/>
            <person name="Kurata T."/>
            <person name="Lalonde S."/>
            <person name="Li K."/>
            <person name="Li Y."/>
            <person name="Litt A."/>
            <person name="Lyons E."/>
            <person name="Manning G."/>
            <person name="Maruyama T."/>
            <person name="Michael T.P."/>
            <person name="Mikami K."/>
            <person name="Miyazaki S."/>
            <person name="Morinaga S."/>
            <person name="Murata T."/>
            <person name="Mueller-Roeber B."/>
            <person name="Nelson D.R."/>
            <person name="Obara M."/>
            <person name="Oguri Y."/>
            <person name="Olmstead R.G."/>
            <person name="Onodera N."/>
            <person name="Petersen B.L."/>
            <person name="Pils B."/>
            <person name="Prigge M."/>
            <person name="Rensing S.A."/>
            <person name="Riano-Pachon D.M."/>
            <person name="Roberts A.W."/>
            <person name="Sato Y."/>
            <person name="Scheller H.V."/>
            <person name="Schulz B."/>
            <person name="Schulz C."/>
            <person name="Shakirov E.V."/>
            <person name="Shibagaki N."/>
            <person name="Shinohara N."/>
            <person name="Shippen D.E."/>
            <person name="Soerensen I."/>
            <person name="Sotooka R."/>
            <person name="Sugimoto N."/>
            <person name="Sugita M."/>
            <person name="Sumikawa N."/>
            <person name="Tanurdzic M."/>
            <person name="Theissen G."/>
            <person name="Ulvskov P."/>
            <person name="Wakazuki S."/>
            <person name="Weng J.K."/>
            <person name="Willats W.W."/>
            <person name="Wipf D."/>
            <person name="Wolf P.G."/>
            <person name="Yang L."/>
            <person name="Zimmer A.D."/>
            <person name="Zhu Q."/>
            <person name="Mitros T."/>
            <person name="Hellsten U."/>
            <person name="Loque D."/>
            <person name="Otillar R."/>
            <person name="Salamov A."/>
            <person name="Schmutz J."/>
            <person name="Shapiro H."/>
            <person name="Lindquist E."/>
            <person name="Lucas S."/>
            <person name="Rokhsar D."/>
            <person name="Grigoriev I.V."/>
        </authorList>
    </citation>
    <scope>NUCLEOTIDE SEQUENCE [LARGE SCALE GENOMIC DNA]</scope>
</reference>
<evidence type="ECO:0000256" key="8">
    <source>
        <dbReference type="ARBA" id="ARBA00022833"/>
    </source>
</evidence>
<proteinExistence type="inferred from homology"/>
<organism evidence="11">
    <name type="scientific">Selaginella moellendorffii</name>
    <name type="common">Spikemoss</name>
    <dbReference type="NCBI Taxonomy" id="88036"/>
    <lineage>
        <taxon>Eukaryota</taxon>
        <taxon>Viridiplantae</taxon>
        <taxon>Streptophyta</taxon>
        <taxon>Embryophyta</taxon>
        <taxon>Tracheophyta</taxon>
        <taxon>Lycopodiopsida</taxon>
        <taxon>Selaginellales</taxon>
        <taxon>Selaginellaceae</taxon>
        <taxon>Selaginella</taxon>
    </lineage>
</organism>
<keyword evidence="5" id="KW-0479">Metal-binding</keyword>
<evidence type="ECO:0000256" key="5">
    <source>
        <dbReference type="ARBA" id="ARBA00022723"/>
    </source>
</evidence>
<evidence type="ECO:0000256" key="1">
    <source>
        <dbReference type="ARBA" id="ARBA00001947"/>
    </source>
</evidence>
<protein>
    <recommendedName>
        <fullName evidence="9">Metallo-beta-lactamase domain-containing protein</fullName>
    </recommendedName>
</protein>
<evidence type="ECO:0000256" key="7">
    <source>
        <dbReference type="ARBA" id="ARBA00022801"/>
    </source>
</evidence>
<feature type="domain" description="Metallo-beta-lactamase" evidence="9">
    <location>
        <begin position="38"/>
        <end position="264"/>
    </location>
</feature>
<dbReference type="InterPro" id="IPR013471">
    <property type="entry name" value="RNase_Z/BN"/>
</dbReference>
<evidence type="ECO:0000259" key="9">
    <source>
        <dbReference type="Pfam" id="PF12706"/>
    </source>
</evidence>
<dbReference type="Pfam" id="PF12706">
    <property type="entry name" value="Lactamase_B_2"/>
    <property type="match status" value="1"/>
</dbReference>
<evidence type="ECO:0000256" key="2">
    <source>
        <dbReference type="ARBA" id="ARBA00011738"/>
    </source>
</evidence>
<keyword evidence="4" id="KW-0540">Nuclease</keyword>
<dbReference type="Gramene" id="EFJ36056">
    <property type="protein sequence ID" value="EFJ36056"/>
    <property type="gene ID" value="SELMODRAFT_404484"/>
</dbReference>
<dbReference type="HAMAP" id="MF_01818">
    <property type="entry name" value="RNase_Z_BN"/>
    <property type="match status" value="1"/>
</dbReference>
<dbReference type="EMBL" id="GL377567">
    <property type="protein sequence ID" value="EFJ36056.1"/>
    <property type="molecule type" value="Genomic_DNA"/>
</dbReference>
<dbReference type="CDD" id="cd07717">
    <property type="entry name" value="RNaseZ_ZiPD-like_MBL-fold"/>
    <property type="match status" value="1"/>
</dbReference>
<sequence length="303" mass="33062">MAGRRRAMELVFLGTAANPSPRRNSSCVLLKIGKIMQLFDCAEGSFRQLQESRHSGSAIDRIFITHMHGDHVWGLPALLCAAKFRVNAEIYGPQGIRDWLRMSLKSCRAKVPSKYKVHELILTQEKSLERVASLHVPANPHDDELPGNDISCSGDGVWHVLQDETLDIKAGLLTHNVPCWGYVLTEVKSEAEKESAGETTRGSRKVVILGDTANSKALTTAGRDADVVVHEATLGNCNKETHSTPEMAGSFAKSINAKLLVLTHLNRNAGTSKLPATAYLDPAKRAFGRDSVVLAEDFLSLSL</sequence>
<keyword evidence="8" id="KW-0862">Zinc</keyword>
<comment type="subunit">
    <text evidence="2">Homodimer.</text>
</comment>
<evidence type="ECO:0000313" key="10">
    <source>
        <dbReference type="EMBL" id="EFJ36056.1"/>
    </source>
</evidence>
<dbReference type="SUPFAM" id="SSF56281">
    <property type="entry name" value="Metallo-hydrolase/oxidoreductase"/>
    <property type="match status" value="1"/>
</dbReference>
<accession>D8QVH3</accession>
<dbReference type="OMA" id="GTQRQMM"/>
<evidence type="ECO:0000256" key="3">
    <source>
        <dbReference type="ARBA" id="ARBA00022694"/>
    </source>
</evidence>
<dbReference type="InParanoid" id="D8QVH3"/>
<dbReference type="Proteomes" id="UP000001514">
    <property type="component" value="Unassembled WGS sequence"/>
</dbReference>
<dbReference type="AlphaFoldDB" id="D8QVH3"/>
<keyword evidence="11" id="KW-1185">Reference proteome</keyword>
<dbReference type="InterPro" id="IPR001279">
    <property type="entry name" value="Metallo-B-lactamas"/>
</dbReference>
<dbReference type="Gene3D" id="3.60.15.10">
    <property type="entry name" value="Ribonuclease Z/Hydroxyacylglutathione hydrolase-like"/>
    <property type="match status" value="1"/>
</dbReference>
<dbReference type="InterPro" id="IPR036866">
    <property type="entry name" value="RibonucZ/Hydroxyglut_hydro"/>
</dbReference>
<comment type="cofactor">
    <cofactor evidence="1">
        <name>Zn(2+)</name>
        <dbReference type="ChEBI" id="CHEBI:29105"/>
    </cofactor>
</comment>
<dbReference type="PANTHER" id="PTHR46018">
    <property type="entry name" value="ZINC PHOSPHODIESTERASE ELAC PROTEIN 1"/>
    <property type="match status" value="1"/>
</dbReference>
<dbReference type="OrthoDB" id="527344at2759"/>
<keyword evidence="6" id="KW-0255">Endonuclease</keyword>
<gene>
    <name evidence="10" type="ORF">SELMODRAFT_404484</name>
</gene>
<evidence type="ECO:0000256" key="6">
    <source>
        <dbReference type="ARBA" id="ARBA00022759"/>
    </source>
</evidence>
<name>D8QVH3_SELML</name>
<dbReference type="GO" id="GO:0046872">
    <property type="term" value="F:metal ion binding"/>
    <property type="evidence" value="ECO:0007669"/>
    <property type="project" value="UniProtKB-KW"/>
</dbReference>
<dbReference type="GO" id="GO:0042781">
    <property type="term" value="F:3'-tRNA processing endoribonuclease activity"/>
    <property type="evidence" value="ECO:0000318"/>
    <property type="project" value="GO_Central"/>
</dbReference>
<dbReference type="eggNOG" id="KOG2121">
    <property type="taxonomic scope" value="Eukaryota"/>
</dbReference>
<dbReference type="GO" id="GO:0005634">
    <property type="term" value="C:nucleus"/>
    <property type="evidence" value="ECO:0000318"/>
    <property type="project" value="GO_Central"/>
</dbReference>
<dbReference type="HOGENOM" id="CLU_031317_2_2_1"/>
<keyword evidence="7" id="KW-0378">Hydrolase</keyword>
<evidence type="ECO:0000256" key="4">
    <source>
        <dbReference type="ARBA" id="ARBA00022722"/>
    </source>
</evidence>
<dbReference type="KEGG" id="smo:SELMODRAFT_404484"/>
<keyword evidence="3" id="KW-0819">tRNA processing</keyword>
<dbReference type="PANTHER" id="PTHR46018:SF2">
    <property type="entry name" value="ZINC PHOSPHODIESTERASE ELAC PROTEIN 1"/>
    <property type="match status" value="1"/>
</dbReference>
<dbReference type="STRING" id="88036.D8QVH3"/>
<evidence type="ECO:0000313" key="11">
    <source>
        <dbReference type="Proteomes" id="UP000001514"/>
    </source>
</evidence>